<proteinExistence type="predicted"/>
<dbReference type="Proteomes" id="UP001190700">
    <property type="component" value="Unassembled WGS sequence"/>
</dbReference>
<dbReference type="EMBL" id="LGRX02014118">
    <property type="protein sequence ID" value="KAK3265129.1"/>
    <property type="molecule type" value="Genomic_DNA"/>
</dbReference>
<gene>
    <name evidence="1" type="ORF">CYMTET_26168</name>
</gene>
<comment type="caution">
    <text evidence="1">The sequence shown here is derived from an EMBL/GenBank/DDBJ whole genome shotgun (WGS) entry which is preliminary data.</text>
</comment>
<accession>A0AAE0KYG3</accession>
<organism evidence="1 2">
    <name type="scientific">Cymbomonas tetramitiformis</name>
    <dbReference type="NCBI Taxonomy" id="36881"/>
    <lineage>
        <taxon>Eukaryota</taxon>
        <taxon>Viridiplantae</taxon>
        <taxon>Chlorophyta</taxon>
        <taxon>Pyramimonadophyceae</taxon>
        <taxon>Pyramimonadales</taxon>
        <taxon>Pyramimonadaceae</taxon>
        <taxon>Cymbomonas</taxon>
    </lineage>
</organism>
<name>A0AAE0KYG3_9CHLO</name>
<dbReference type="AlphaFoldDB" id="A0AAE0KYG3"/>
<evidence type="ECO:0000313" key="1">
    <source>
        <dbReference type="EMBL" id="KAK3265129.1"/>
    </source>
</evidence>
<sequence>MSAGSVSEEIKVRRSNLEEACDQPPTTALEALEVTAPAAPPRLCLHREMLMNKLSFYYAFGNTPPAYVLPGVALAD</sequence>
<reference evidence="1 2" key="1">
    <citation type="journal article" date="2015" name="Genome Biol. Evol.">
        <title>Comparative Genomics of a Bacterivorous Green Alga Reveals Evolutionary Causalities and Consequences of Phago-Mixotrophic Mode of Nutrition.</title>
        <authorList>
            <person name="Burns J.A."/>
            <person name="Paasch A."/>
            <person name="Narechania A."/>
            <person name="Kim E."/>
        </authorList>
    </citation>
    <scope>NUCLEOTIDE SEQUENCE [LARGE SCALE GENOMIC DNA]</scope>
    <source>
        <strain evidence="1 2">PLY_AMNH</strain>
    </source>
</reference>
<protein>
    <submittedName>
        <fullName evidence="1">Uncharacterized protein</fullName>
    </submittedName>
</protein>
<evidence type="ECO:0000313" key="2">
    <source>
        <dbReference type="Proteomes" id="UP001190700"/>
    </source>
</evidence>
<keyword evidence="2" id="KW-1185">Reference proteome</keyword>